<dbReference type="RefSeq" id="WP_058380647.1">
    <property type="nucleotide sequence ID" value="NZ_CP013659.2"/>
</dbReference>
<evidence type="ECO:0000313" key="2">
    <source>
        <dbReference type="Proteomes" id="UP000067683"/>
    </source>
</evidence>
<evidence type="ECO:0000313" key="1">
    <source>
        <dbReference type="EMBL" id="ALS73938.1"/>
    </source>
</evidence>
<evidence type="ECO:0008006" key="3">
    <source>
        <dbReference type="Google" id="ProtNLM"/>
    </source>
</evidence>
<dbReference type="PANTHER" id="PTHR15394">
    <property type="entry name" value="SERINE HYDROLASE RBBP9"/>
    <property type="match status" value="1"/>
</dbReference>
<dbReference type="KEGG" id="prt:AUC31_01140"/>
<accession>A0A0U2J6G1</accession>
<name>A0A0U2J6G1_9BACL</name>
<dbReference type="InterPro" id="IPR029058">
    <property type="entry name" value="AB_hydrolase_fold"/>
</dbReference>
<dbReference type="EMBL" id="CP013659">
    <property type="protein sequence ID" value="ALS73938.1"/>
    <property type="molecule type" value="Genomic_DNA"/>
</dbReference>
<dbReference type="SUPFAM" id="SSF53474">
    <property type="entry name" value="alpha/beta-Hydrolases"/>
    <property type="match status" value="1"/>
</dbReference>
<protein>
    <recommendedName>
        <fullName evidence="3">Serine hydrolase family protein</fullName>
    </recommendedName>
</protein>
<reference evidence="1" key="1">
    <citation type="submission" date="2016-01" db="EMBL/GenBank/DDBJ databases">
        <title>Complete genome of Planococcus rifietoensis type strain M8.</title>
        <authorList>
            <person name="See-Too W.S."/>
        </authorList>
    </citation>
    <scope>NUCLEOTIDE SEQUENCE [LARGE SCALE GENOMIC DNA]</scope>
    <source>
        <strain evidence="1">M8</strain>
    </source>
</reference>
<dbReference type="Pfam" id="PF06821">
    <property type="entry name" value="Ser_hydrolase"/>
    <property type="match status" value="1"/>
</dbReference>
<dbReference type="GO" id="GO:0016787">
    <property type="term" value="F:hydrolase activity"/>
    <property type="evidence" value="ECO:0007669"/>
    <property type="project" value="InterPro"/>
</dbReference>
<dbReference type="OrthoDB" id="9804993at2"/>
<dbReference type="Proteomes" id="UP000067683">
    <property type="component" value="Chromosome"/>
</dbReference>
<gene>
    <name evidence="1" type="ORF">AUC31_01140</name>
</gene>
<sequence>MKQVLFIHSAGPQGEQEGSSRLLQYLKQQLDAEYQVIAPKMPYPEDPHYLPWKHVLKKEIESLNDGAIVITHSLGGSVLFKFLSEQAPRKSFAKIIAVAAPYWEINSQWAVEEFLLEENFGSHIDPLPEVVLFHSAGDPIVPFSHSQKYSEKLSNATVRKLPGNDHLFPNGISGLVSEIRKTESRD</sequence>
<keyword evidence="2" id="KW-1185">Reference proteome</keyword>
<dbReference type="PANTHER" id="PTHR15394:SF3">
    <property type="entry name" value="SERINE HYDROLASE RBBP9"/>
    <property type="match status" value="1"/>
</dbReference>
<organism evidence="1 2">
    <name type="scientific">Planococcus rifietoensis</name>
    <dbReference type="NCBI Taxonomy" id="200991"/>
    <lineage>
        <taxon>Bacteria</taxon>
        <taxon>Bacillati</taxon>
        <taxon>Bacillota</taxon>
        <taxon>Bacilli</taxon>
        <taxon>Bacillales</taxon>
        <taxon>Caryophanaceae</taxon>
        <taxon>Planococcus</taxon>
    </lineage>
</organism>
<dbReference type="STRING" id="200991.AUC31_01140"/>
<dbReference type="Gene3D" id="3.40.50.1820">
    <property type="entry name" value="alpha/beta hydrolase"/>
    <property type="match status" value="1"/>
</dbReference>
<proteinExistence type="predicted"/>
<dbReference type="InterPro" id="IPR010662">
    <property type="entry name" value="RBBP9/YdeN"/>
</dbReference>
<dbReference type="AlphaFoldDB" id="A0A0U2J6G1"/>